<protein>
    <submittedName>
        <fullName evidence="2">Uncharacterized protein</fullName>
    </submittedName>
</protein>
<reference evidence="2 3" key="1">
    <citation type="journal article" date="2019" name="Environ. Microbiol.">
        <title>At the nexus of three kingdoms: the genome of the mycorrhizal fungus Gigaspora margarita provides insights into plant, endobacterial and fungal interactions.</title>
        <authorList>
            <person name="Venice F."/>
            <person name="Ghignone S."/>
            <person name="Salvioli di Fossalunga A."/>
            <person name="Amselem J."/>
            <person name="Novero M."/>
            <person name="Xianan X."/>
            <person name="Sedzielewska Toro K."/>
            <person name="Morin E."/>
            <person name="Lipzen A."/>
            <person name="Grigoriev I.V."/>
            <person name="Henrissat B."/>
            <person name="Martin F.M."/>
            <person name="Bonfante P."/>
        </authorList>
    </citation>
    <scope>NUCLEOTIDE SEQUENCE [LARGE SCALE GENOMIC DNA]</scope>
    <source>
        <strain evidence="2 3">BEG34</strain>
    </source>
</reference>
<proteinExistence type="predicted"/>
<accession>A0A8H4ERR1</accession>
<evidence type="ECO:0000256" key="1">
    <source>
        <dbReference type="SAM" id="SignalP"/>
    </source>
</evidence>
<feature type="chain" id="PRO_5034156554" evidence="1">
    <location>
        <begin position="23"/>
        <end position="85"/>
    </location>
</feature>
<feature type="signal peptide" evidence="1">
    <location>
        <begin position="1"/>
        <end position="22"/>
    </location>
</feature>
<comment type="caution">
    <text evidence="2">The sequence shown here is derived from an EMBL/GenBank/DDBJ whole genome shotgun (WGS) entry which is preliminary data.</text>
</comment>
<dbReference type="EMBL" id="WTPW01000152">
    <property type="protein sequence ID" value="KAF0541497.1"/>
    <property type="molecule type" value="Genomic_DNA"/>
</dbReference>
<sequence>MNSKLLLTLFLALTAINMVAFANPHYRRDAFPSIKKRQTCEIRCTGFEPKTIEQCLEDCNGENEFCRVFADDGNAVCCFLLNDSE</sequence>
<evidence type="ECO:0000313" key="2">
    <source>
        <dbReference type="EMBL" id="KAF0541497.1"/>
    </source>
</evidence>
<dbReference type="AlphaFoldDB" id="A0A8H4ERR1"/>
<name>A0A8H4ERR1_GIGMA</name>
<keyword evidence="3" id="KW-1185">Reference proteome</keyword>
<dbReference type="Proteomes" id="UP000439903">
    <property type="component" value="Unassembled WGS sequence"/>
</dbReference>
<evidence type="ECO:0000313" key="3">
    <source>
        <dbReference type="Proteomes" id="UP000439903"/>
    </source>
</evidence>
<organism evidence="2 3">
    <name type="scientific">Gigaspora margarita</name>
    <dbReference type="NCBI Taxonomy" id="4874"/>
    <lineage>
        <taxon>Eukaryota</taxon>
        <taxon>Fungi</taxon>
        <taxon>Fungi incertae sedis</taxon>
        <taxon>Mucoromycota</taxon>
        <taxon>Glomeromycotina</taxon>
        <taxon>Glomeromycetes</taxon>
        <taxon>Diversisporales</taxon>
        <taxon>Gigasporaceae</taxon>
        <taxon>Gigaspora</taxon>
    </lineage>
</organism>
<gene>
    <name evidence="2" type="ORF">F8M41_005422</name>
</gene>
<keyword evidence="1" id="KW-0732">Signal</keyword>